<dbReference type="InterPro" id="IPR046945">
    <property type="entry name" value="RHMD-like"/>
</dbReference>
<evidence type="ECO:0000256" key="4">
    <source>
        <dbReference type="SAM" id="Phobius"/>
    </source>
</evidence>
<keyword evidence="7" id="KW-1185">Reference proteome</keyword>
<keyword evidence="4" id="KW-0472">Membrane</keyword>
<dbReference type="GO" id="GO:0016052">
    <property type="term" value="P:carbohydrate catabolic process"/>
    <property type="evidence" value="ECO:0007669"/>
    <property type="project" value="TreeGrafter"/>
</dbReference>
<dbReference type="PANTHER" id="PTHR13794">
    <property type="entry name" value="ENOLASE SUPERFAMILY, MANDELATE RACEMASE"/>
    <property type="match status" value="1"/>
</dbReference>
<dbReference type="SMART" id="SM00922">
    <property type="entry name" value="MR_MLE"/>
    <property type="match status" value="1"/>
</dbReference>
<organism evidence="6 7">
    <name type="scientific">Nonomuraea jiangxiensis</name>
    <dbReference type="NCBI Taxonomy" id="633440"/>
    <lineage>
        <taxon>Bacteria</taxon>
        <taxon>Bacillati</taxon>
        <taxon>Actinomycetota</taxon>
        <taxon>Actinomycetes</taxon>
        <taxon>Streptosporangiales</taxon>
        <taxon>Streptosporangiaceae</taxon>
        <taxon>Nonomuraea</taxon>
    </lineage>
</organism>
<dbReference type="SUPFAM" id="SSF51604">
    <property type="entry name" value="Enolase C-terminal domain-like"/>
    <property type="match status" value="1"/>
</dbReference>
<dbReference type="Pfam" id="PF02746">
    <property type="entry name" value="MR_MLE_N"/>
    <property type="match status" value="1"/>
</dbReference>
<dbReference type="STRING" id="633440.SAMN05421869_114244"/>
<sequence>MARPLRTASGSISTAPLILLDVVTESGLVGHSYLFAYSRLMMPAMVSIVRELAPELAGESIAPGRRMRDMRRRFRLLGTQGLLGMVISGIEMALWDVLGKLLGRPVADLLGGEAVALRAYDSYGMVDLPRDEAAIRESVESGFRAVKIKIGYPDAADDVAVVRRVREIVGPEIDLMVDYNQSLDPPEACRRIERLREFDLYWVEEPVAAEDLAGHSLVRRVTGARIQTGENWWFPEGCQAAIAASAGDFAMLDLMKIGGFTGWMLAAGQAHAASLPVSSHLFVEASAHAMAVTPTGDWVEHFDLAGAILEAPCRPVDGHITATGPGLGITWNEEAIARYAL</sequence>
<dbReference type="PANTHER" id="PTHR13794:SF58">
    <property type="entry name" value="MITOCHONDRIAL ENOLASE SUPERFAMILY MEMBER 1"/>
    <property type="match status" value="1"/>
</dbReference>
<keyword evidence="3" id="KW-0460">Magnesium</keyword>
<dbReference type="InterPro" id="IPR013341">
    <property type="entry name" value="Mandelate_racemase_N_dom"/>
</dbReference>
<dbReference type="Proteomes" id="UP000199202">
    <property type="component" value="Unassembled WGS sequence"/>
</dbReference>
<name>A0A1G9A142_9ACTN</name>
<dbReference type="Gene3D" id="3.30.390.10">
    <property type="entry name" value="Enolase-like, N-terminal domain"/>
    <property type="match status" value="1"/>
</dbReference>
<dbReference type="InterPro" id="IPR018110">
    <property type="entry name" value="Mandel_Rmase/mucon_lact_enz_CS"/>
</dbReference>
<feature type="transmembrane region" description="Helical" evidence="4">
    <location>
        <begin position="74"/>
        <end position="95"/>
    </location>
</feature>
<dbReference type="SUPFAM" id="SSF54826">
    <property type="entry name" value="Enolase N-terminal domain-like"/>
    <property type="match status" value="1"/>
</dbReference>
<keyword evidence="4" id="KW-0812">Transmembrane</keyword>
<feature type="domain" description="Mandelate racemase/muconate lactonizing enzyme C-terminal" evidence="5">
    <location>
        <begin position="128"/>
        <end position="225"/>
    </location>
</feature>
<dbReference type="GO" id="GO:0016836">
    <property type="term" value="F:hydro-lyase activity"/>
    <property type="evidence" value="ECO:0007669"/>
    <property type="project" value="TreeGrafter"/>
</dbReference>
<evidence type="ECO:0000259" key="5">
    <source>
        <dbReference type="SMART" id="SM00922"/>
    </source>
</evidence>
<dbReference type="AlphaFoldDB" id="A0A1G9A142"/>
<evidence type="ECO:0000256" key="2">
    <source>
        <dbReference type="ARBA" id="ARBA00022723"/>
    </source>
</evidence>
<dbReference type="InterPro" id="IPR029065">
    <property type="entry name" value="Enolase_C-like"/>
</dbReference>
<evidence type="ECO:0000256" key="1">
    <source>
        <dbReference type="ARBA" id="ARBA00001946"/>
    </source>
</evidence>
<dbReference type="InterPro" id="IPR029017">
    <property type="entry name" value="Enolase-like_N"/>
</dbReference>
<reference evidence="6 7" key="1">
    <citation type="submission" date="2016-10" db="EMBL/GenBank/DDBJ databases">
        <authorList>
            <person name="de Groot N.N."/>
        </authorList>
    </citation>
    <scope>NUCLEOTIDE SEQUENCE [LARGE SCALE GENOMIC DNA]</scope>
    <source>
        <strain evidence="6 7">CGMCC 4.6533</strain>
    </source>
</reference>
<dbReference type="PROSITE" id="PS00909">
    <property type="entry name" value="MR_MLE_2"/>
    <property type="match status" value="1"/>
</dbReference>
<proteinExistence type="predicted"/>
<dbReference type="GO" id="GO:0000287">
    <property type="term" value="F:magnesium ion binding"/>
    <property type="evidence" value="ECO:0007669"/>
    <property type="project" value="TreeGrafter"/>
</dbReference>
<evidence type="ECO:0000313" key="6">
    <source>
        <dbReference type="EMBL" id="SDK21099.1"/>
    </source>
</evidence>
<evidence type="ECO:0000313" key="7">
    <source>
        <dbReference type="Proteomes" id="UP000199202"/>
    </source>
</evidence>
<protein>
    <submittedName>
        <fullName evidence="6">Mandelate racemase</fullName>
    </submittedName>
</protein>
<accession>A0A1G9A142</accession>
<evidence type="ECO:0000256" key="3">
    <source>
        <dbReference type="ARBA" id="ARBA00022842"/>
    </source>
</evidence>
<dbReference type="SFLD" id="SFLDG00179">
    <property type="entry name" value="mandelate_racemase"/>
    <property type="match status" value="1"/>
</dbReference>
<dbReference type="InterPro" id="IPR036849">
    <property type="entry name" value="Enolase-like_C_sf"/>
</dbReference>
<gene>
    <name evidence="6" type="ORF">SAMN05421869_114244</name>
</gene>
<dbReference type="SFLD" id="SFLDS00001">
    <property type="entry name" value="Enolase"/>
    <property type="match status" value="1"/>
</dbReference>
<dbReference type="EMBL" id="FNDJ01000014">
    <property type="protein sequence ID" value="SDK21099.1"/>
    <property type="molecule type" value="Genomic_DNA"/>
</dbReference>
<dbReference type="Pfam" id="PF13378">
    <property type="entry name" value="MR_MLE_C"/>
    <property type="match status" value="1"/>
</dbReference>
<dbReference type="GO" id="GO:0009063">
    <property type="term" value="P:amino acid catabolic process"/>
    <property type="evidence" value="ECO:0007669"/>
    <property type="project" value="InterPro"/>
</dbReference>
<dbReference type="InterPro" id="IPR013342">
    <property type="entry name" value="Mandelate_racemase_C"/>
</dbReference>
<dbReference type="Gene3D" id="3.20.20.120">
    <property type="entry name" value="Enolase-like C-terminal domain"/>
    <property type="match status" value="1"/>
</dbReference>
<keyword evidence="4" id="KW-1133">Transmembrane helix</keyword>
<comment type="cofactor">
    <cofactor evidence="1">
        <name>Mg(2+)</name>
        <dbReference type="ChEBI" id="CHEBI:18420"/>
    </cofactor>
</comment>
<keyword evidence="2" id="KW-0479">Metal-binding</keyword>